<evidence type="ECO:0000256" key="1">
    <source>
        <dbReference type="ARBA" id="ARBA00004141"/>
    </source>
</evidence>
<feature type="transmembrane region" description="Helical" evidence="3">
    <location>
        <begin position="147"/>
        <end position="170"/>
    </location>
</feature>
<dbReference type="Proteomes" id="UP000001798">
    <property type="component" value="Chromosome 3"/>
</dbReference>
<dbReference type="PANTHER" id="PTHR11360:SF130">
    <property type="entry name" value="MAJOR FACILITATOR SUPERFAMILY (MFS) PROFILE DOMAIN-CONTAINING PROTEIN-RELATED"/>
    <property type="match status" value="1"/>
</dbReference>
<organism evidence="5 6">
    <name type="scientific">Botryotinia fuckeliana (strain B05.10)</name>
    <name type="common">Noble rot fungus</name>
    <name type="synonym">Botrytis cinerea</name>
    <dbReference type="NCBI Taxonomy" id="332648"/>
    <lineage>
        <taxon>Eukaryota</taxon>
        <taxon>Fungi</taxon>
        <taxon>Dikarya</taxon>
        <taxon>Ascomycota</taxon>
        <taxon>Pezizomycotina</taxon>
        <taxon>Leotiomycetes</taxon>
        <taxon>Helotiales</taxon>
        <taxon>Sclerotiniaceae</taxon>
        <taxon>Botrytis</taxon>
    </lineage>
</organism>
<feature type="transmembrane region" description="Helical" evidence="3">
    <location>
        <begin position="122"/>
        <end position="141"/>
    </location>
</feature>
<evidence type="ECO:0000256" key="3">
    <source>
        <dbReference type="SAM" id="Phobius"/>
    </source>
</evidence>
<feature type="transmembrane region" description="Helical" evidence="3">
    <location>
        <begin position="413"/>
        <end position="438"/>
    </location>
</feature>
<feature type="transmembrane region" description="Helical" evidence="3">
    <location>
        <begin position="214"/>
        <end position="234"/>
    </location>
</feature>
<feature type="transmembrane region" description="Helical" evidence="3">
    <location>
        <begin position="95"/>
        <end position="115"/>
    </location>
</feature>
<reference evidence="5 6" key="3">
    <citation type="journal article" date="2017" name="Mol. Plant Pathol.">
        <title>A gapless genome sequence of the fungus Botrytis cinerea.</title>
        <authorList>
            <person name="Van Kan J.A."/>
            <person name="Stassen J.H."/>
            <person name="Mosbach A."/>
            <person name="Van Der Lee T.A."/>
            <person name="Faino L."/>
            <person name="Farmer A.D."/>
            <person name="Papasotiriou D.G."/>
            <person name="Zhou S."/>
            <person name="Seidl M.F."/>
            <person name="Cottam E."/>
            <person name="Edel D."/>
            <person name="Hahn M."/>
            <person name="Schwartz D.C."/>
            <person name="Dietrich R.A."/>
            <person name="Widdison S."/>
            <person name="Scalliet G."/>
        </authorList>
    </citation>
    <scope>NUCLEOTIDE SEQUENCE [LARGE SCALE GENOMIC DNA]</scope>
    <source>
        <strain evidence="5 6">B05.10</strain>
    </source>
</reference>
<dbReference type="PROSITE" id="PS50850">
    <property type="entry name" value="MFS"/>
    <property type="match status" value="1"/>
</dbReference>
<feature type="transmembrane region" description="Helical" evidence="3">
    <location>
        <begin position="182"/>
        <end position="202"/>
    </location>
</feature>
<dbReference type="EMBL" id="CP009807">
    <property type="protein sequence ID" value="ATZ48028.1"/>
    <property type="molecule type" value="Genomic_DNA"/>
</dbReference>
<comment type="similarity">
    <text evidence="2">Belongs to the major facilitator superfamily. Monocarboxylate porter (TC 2.A.1.13) family.</text>
</comment>
<dbReference type="GO" id="GO:0016020">
    <property type="term" value="C:membrane"/>
    <property type="evidence" value="ECO:0007669"/>
    <property type="project" value="UniProtKB-SubCell"/>
</dbReference>
<feature type="transmembrane region" description="Helical" evidence="3">
    <location>
        <begin position="255"/>
        <end position="277"/>
    </location>
</feature>
<keyword evidence="3" id="KW-0472">Membrane</keyword>
<dbReference type="InterPro" id="IPR050327">
    <property type="entry name" value="Proton-linked_MCT"/>
</dbReference>
<dbReference type="GO" id="GO:0022857">
    <property type="term" value="F:transmembrane transporter activity"/>
    <property type="evidence" value="ECO:0007669"/>
    <property type="project" value="InterPro"/>
</dbReference>
<dbReference type="InterPro" id="IPR020846">
    <property type="entry name" value="MFS_dom"/>
</dbReference>
<protein>
    <recommendedName>
        <fullName evidence="4">Major facilitator superfamily (MFS) profile domain-containing protein</fullName>
    </recommendedName>
</protein>
<dbReference type="SUPFAM" id="SSF103473">
    <property type="entry name" value="MFS general substrate transporter"/>
    <property type="match status" value="1"/>
</dbReference>
<reference evidence="5 6" key="2">
    <citation type="journal article" date="2012" name="Eukaryot. Cell">
        <title>Genome update of Botrytis cinerea strains B05.10 and T4.</title>
        <authorList>
            <person name="Staats M."/>
            <person name="van Kan J.A."/>
        </authorList>
    </citation>
    <scope>NUCLEOTIDE SEQUENCE [LARGE SCALE GENOMIC DNA]</scope>
    <source>
        <strain evidence="5 6">B05.10</strain>
    </source>
</reference>
<dbReference type="Gene3D" id="1.20.1250.20">
    <property type="entry name" value="MFS general substrate transporter like domains"/>
    <property type="match status" value="2"/>
</dbReference>
<dbReference type="OrthoDB" id="6499973at2759"/>
<evidence type="ECO:0000313" key="6">
    <source>
        <dbReference type="Proteomes" id="UP000001798"/>
    </source>
</evidence>
<dbReference type="InterPro" id="IPR011701">
    <property type="entry name" value="MFS"/>
</dbReference>
<dbReference type="GeneID" id="5435555"/>
<dbReference type="Pfam" id="PF07690">
    <property type="entry name" value="MFS_1"/>
    <property type="match status" value="1"/>
</dbReference>
<dbReference type="RefSeq" id="XP_024547627.1">
    <property type="nucleotide sequence ID" value="XM_024691854.1"/>
</dbReference>
<feature type="transmembrane region" description="Helical" evidence="3">
    <location>
        <begin position="348"/>
        <end position="366"/>
    </location>
</feature>
<keyword evidence="3" id="KW-0812">Transmembrane</keyword>
<feature type="domain" description="Major facilitator superfamily (MFS) profile" evidence="4">
    <location>
        <begin position="57"/>
        <end position="435"/>
    </location>
</feature>
<sequence>MTEKEEFEVYPEALNETEDDIIKPETIKERSLRVLSRTKSAASWKDPGPPPDGGVVAWTQVLVGHLIIMNTWGFINSFGVFQEYYIDFLGRSPSDVSWIGSIQVFLVFFIGTFTGRLTDAGYFRPVFLVGTVLSVIGMFMASLSTKYWQLFLAQGICCGLGNGCLFCPALSVASTYFSKNKMLAVGICACGSATGGLIFPVMFQQLITPLGYGWTMRIFGFFTTGCLTICNILAKPRLPPRRTGPIIELAAFKEASYTLFAMGMFLVFWGVYFAFYYLSSFGVDIINIPQKESFNMFLILNGVGIIGRTVPAYLADRYTGPMNILLMVTVACIICAYAMIGVTSRGGLYAWAVVYGVVGNALQMMFPATLSSLTTDLKKAGVRMGMIFTIVSFAVLTGPPIAGLLITRDDGSYLYAQLFAATSLLLGFFFLCAARFVVTGKVLLYKI</sequence>
<dbReference type="VEuPathDB" id="FungiDB:Bcin03g02910"/>
<gene>
    <name evidence="5" type="ORF">BCIN_03g02910</name>
</gene>
<reference evidence="5 6" key="1">
    <citation type="journal article" date="2011" name="PLoS Genet.">
        <title>Genomic analysis of the necrotrophic fungal pathogens Sclerotinia sclerotiorum and Botrytis cinerea.</title>
        <authorList>
            <person name="Amselem J."/>
            <person name="Cuomo C.A."/>
            <person name="van Kan J.A."/>
            <person name="Viaud M."/>
            <person name="Benito E.P."/>
            <person name="Couloux A."/>
            <person name="Coutinho P.M."/>
            <person name="de Vries R.P."/>
            <person name="Dyer P.S."/>
            <person name="Fillinger S."/>
            <person name="Fournier E."/>
            <person name="Gout L."/>
            <person name="Hahn M."/>
            <person name="Kohn L."/>
            <person name="Lapalu N."/>
            <person name="Plummer K.M."/>
            <person name="Pradier J.M."/>
            <person name="Quevillon E."/>
            <person name="Sharon A."/>
            <person name="Simon A."/>
            <person name="ten Have A."/>
            <person name="Tudzynski B."/>
            <person name="Tudzynski P."/>
            <person name="Wincker P."/>
            <person name="Andrew M."/>
            <person name="Anthouard V."/>
            <person name="Beever R.E."/>
            <person name="Beffa R."/>
            <person name="Benoit I."/>
            <person name="Bouzid O."/>
            <person name="Brault B."/>
            <person name="Chen Z."/>
            <person name="Choquer M."/>
            <person name="Collemare J."/>
            <person name="Cotton P."/>
            <person name="Danchin E.G."/>
            <person name="Da Silva C."/>
            <person name="Gautier A."/>
            <person name="Giraud C."/>
            <person name="Giraud T."/>
            <person name="Gonzalez C."/>
            <person name="Grossetete S."/>
            <person name="Guldener U."/>
            <person name="Henrissat B."/>
            <person name="Howlett B.J."/>
            <person name="Kodira C."/>
            <person name="Kretschmer M."/>
            <person name="Lappartient A."/>
            <person name="Leroch M."/>
            <person name="Levis C."/>
            <person name="Mauceli E."/>
            <person name="Neuveglise C."/>
            <person name="Oeser B."/>
            <person name="Pearson M."/>
            <person name="Poulain J."/>
            <person name="Poussereau N."/>
            <person name="Quesneville H."/>
            <person name="Rascle C."/>
            <person name="Schumacher J."/>
            <person name="Segurens B."/>
            <person name="Sexton A."/>
            <person name="Silva E."/>
            <person name="Sirven C."/>
            <person name="Soanes D.M."/>
            <person name="Talbot N.J."/>
            <person name="Templeton M."/>
            <person name="Yandava C."/>
            <person name="Yarden O."/>
            <person name="Zeng Q."/>
            <person name="Rollins J.A."/>
            <person name="Lebrun M.H."/>
            <person name="Dickman M."/>
        </authorList>
    </citation>
    <scope>NUCLEOTIDE SEQUENCE [LARGE SCALE GENOMIC DNA]</scope>
    <source>
        <strain evidence="5 6">B05.10</strain>
    </source>
</reference>
<evidence type="ECO:0000313" key="5">
    <source>
        <dbReference type="EMBL" id="ATZ48028.1"/>
    </source>
</evidence>
<evidence type="ECO:0000259" key="4">
    <source>
        <dbReference type="PROSITE" id="PS50850"/>
    </source>
</evidence>
<keyword evidence="3" id="KW-1133">Transmembrane helix</keyword>
<dbReference type="AlphaFoldDB" id="A0A384JBL8"/>
<feature type="transmembrane region" description="Helical" evidence="3">
    <location>
        <begin position="387"/>
        <end position="407"/>
    </location>
</feature>
<dbReference type="KEGG" id="bfu:BCIN_03g02910"/>
<feature type="transmembrane region" description="Helical" evidence="3">
    <location>
        <begin position="55"/>
        <end position="75"/>
    </location>
</feature>
<keyword evidence="6" id="KW-1185">Reference proteome</keyword>
<proteinExistence type="inferred from homology"/>
<name>A0A384JBL8_BOTFB</name>
<dbReference type="PANTHER" id="PTHR11360">
    <property type="entry name" value="MONOCARBOXYLATE TRANSPORTER"/>
    <property type="match status" value="1"/>
</dbReference>
<feature type="transmembrane region" description="Helical" evidence="3">
    <location>
        <begin position="322"/>
        <end position="342"/>
    </location>
</feature>
<comment type="subcellular location">
    <subcellularLocation>
        <location evidence="1">Membrane</location>
        <topology evidence="1">Multi-pass membrane protein</topology>
    </subcellularLocation>
</comment>
<dbReference type="InterPro" id="IPR036259">
    <property type="entry name" value="MFS_trans_sf"/>
</dbReference>
<evidence type="ECO:0000256" key="2">
    <source>
        <dbReference type="ARBA" id="ARBA00006727"/>
    </source>
</evidence>
<accession>A0A384JBL8</accession>
<feature type="transmembrane region" description="Helical" evidence="3">
    <location>
        <begin position="297"/>
        <end position="315"/>
    </location>
</feature>